<reference evidence="1 2" key="1">
    <citation type="submission" date="2016-01" db="EMBL/GenBank/DDBJ databases">
        <authorList>
            <person name="Regsiter A."/>
            <person name="william w."/>
        </authorList>
    </citation>
    <scope>NUCLEOTIDE SEQUENCE [LARGE SCALE GENOMIC DNA]</scope>
    <source>
        <strain evidence="1 2">CFBP 6927</strain>
    </source>
</reference>
<comment type="caution">
    <text evidence="1">The sequence shown here is derived from an EMBL/GenBank/DDBJ whole genome shotgun (WGS) entry which is preliminary data.</text>
</comment>
<accession>A0ABM9VDK5</accession>
<proteinExistence type="predicted"/>
<evidence type="ECO:0000313" key="2">
    <source>
        <dbReference type="Proteomes" id="UP000191812"/>
    </source>
</evidence>
<dbReference type="EMBL" id="FBWH01000014">
    <property type="protein sequence ID" value="CUX21372.1"/>
    <property type="molecule type" value="Genomic_DNA"/>
</dbReference>
<organism evidence="1 2">
    <name type="scientific">Agrobacterium genomosp. 13 str. CFBP 6927</name>
    <dbReference type="NCBI Taxonomy" id="1183428"/>
    <lineage>
        <taxon>Bacteria</taxon>
        <taxon>Pseudomonadati</taxon>
        <taxon>Pseudomonadota</taxon>
        <taxon>Alphaproteobacteria</taxon>
        <taxon>Hyphomicrobiales</taxon>
        <taxon>Rhizobiaceae</taxon>
        <taxon>Rhizobium/Agrobacterium group</taxon>
        <taxon>Agrobacterium</taxon>
        <taxon>Agrobacterium tumefaciens complex</taxon>
    </lineage>
</organism>
<name>A0ABM9VDK5_9HYPH</name>
<dbReference type="Proteomes" id="UP000191812">
    <property type="component" value="Unassembled WGS sequence"/>
</dbReference>
<protein>
    <submittedName>
        <fullName evidence="1">Uncharacterized protein</fullName>
    </submittedName>
</protein>
<keyword evidence="2" id="KW-1185">Reference proteome</keyword>
<gene>
    <name evidence="1" type="ORF">AGR13a_Cc210170</name>
</gene>
<evidence type="ECO:0000313" key="1">
    <source>
        <dbReference type="EMBL" id="CUX21372.1"/>
    </source>
</evidence>
<sequence length="34" mass="3697">MEMCARMLDTPVLALTVLEPDTGNVVANVDARNH</sequence>